<comment type="caution">
    <text evidence="2">The sequence shown here is derived from an EMBL/GenBank/DDBJ whole genome shotgun (WGS) entry which is preliminary data.</text>
</comment>
<evidence type="ECO:0000256" key="1">
    <source>
        <dbReference type="SAM" id="Coils"/>
    </source>
</evidence>
<keyword evidence="1" id="KW-0175">Coiled coil</keyword>
<dbReference type="OrthoDB" id="6108862at2759"/>
<proteinExistence type="predicted"/>
<reference evidence="2" key="1">
    <citation type="submission" date="2018-11" db="EMBL/GenBank/DDBJ databases">
        <authorList>
            <person name="Alioto T."/>
            <person name="Alioto T."/>
        </authorList>
    </citation>
    <scope>NUCLEOTIDE SEQUENCE</scope>
</reference>
<feature type="coiled-coil region" evidence="1">
    <location>
        <begin position="47"/>
        <end position="117"/>
    </location>
</feature>
<evidence type="ECO:0008006" key="4">
    <source>
        <dbReference type="Google" id="ProtNLM"/>
    </source>
</evidence>
<dbReference type="InterPro" id="IPR011042">
    <property type="entry name" value="6-blade_b-propeller_TolB-like"/>
</dbReference>
<dbReference type="AlphaFoldDB" id="A0A8B6D4E1"/>
<dbReference type="EMBL" id="UYJE01002741">
    <property type="protein sequence ID" value="VDI13243.1"/>
    <property type="molecule type" value="Genomic_DNA"/>
</dbReference>
<dbReference type="Proteomes" id="UP000596742">
    <property type="component" value="Unassembled WGS sequence"/>
</dbReference>
<dbReference type="SUPFAM" id="SSF101898">
    <property type="entry name" value="NHL repeat"/>
    <property type="match status" value="1"/>
</dbReference>
<organism evidence="2 3">
    <name type="scientific">Mytilus galloprovincialis</name>
    <name type="common">Mediterranean mussel</name>
    <dbReference type="NCBI Taxonomy" id="29158"/>
    <lineage>
        <taxon>Eukaryota</taxon>
        <taxon>Metazoa</taxon>
        <taxon>Spiralia</taxon>
        <taxon>Lophotrochozoa</taxon>
        <taxon>Mollusca</taxon>
        <taxon>Bivalvia</taxon>
        <taxon>Autobranchia</taxon>
        <taxon>Pteriomorphia</taxon>
        <taxon>Mytilida</taxon>
        <taxon>Mytiloidea</taxon>
        <taxon>Mytilidae</taxon>
        <taxon>Mytilinae</taxon>
        <taxon>Mytilus</taxon>
    </lineage>
</organism>
<evidence type="ECO:0000313" key="2">
    <source>
        <dbReference type="EMBL" id="VDI13243.1"/>
    </source>
</evidence>
<dbReference type="Gene3D" id="2.120.10.30">
    <property type="entry name" value="TolB, C-terminal domain"/>
    <property type="match status" value="1"/>
</dbReference>
<feature type="coiled-coil region" evidence="1">
    <location>
        <begin position="147"/>
        <end position="192"/>
    </location>
</feature>
<name>A0A8B6D4E1_MYTGA</name>
<evidence type="ECO:0000313" key="3">
    <source>
        <dbReference type="Proteomes" id="UP000596742"/>
    </source>
</evidence>
<keyword evidence="3" id="KW-1185">Reference proteome</keyword>
<protein>
    <recommendedName>
        <fullName evidence="4">B box-type domain-containing protein</fullName>
    </recommendedName>
</protein>
<accession>A0A8B6D4E1</accession>
<sequence>MKCDEHNQQVILYCPGHLILCCDKCISTVSNKSRNIKTGENNYISIQKSIKEIRKELNKHLDHLEKNLFQELDTIWNHEKSKATDSSLKIDKKRTNLQEMKEDLQRSKQKLLNYNHSYICIGLNRKYINVNDMWMFNDDRANDVDIKMKQNNEIEKILSKIKSLESLGEIIVDQSEINLKIETNKHKEAQVESNINNMTMNISTKIPIKMKKLITDMICLVEGRVIAVEQHGLNDDEIRIIDLQGNTQHAIQVQSKSLLFYHVYCIDRVIFSDWRGKAVYCYGKSDKQIWRYTQDLEGPRGLCTDTYGNIIVADNDADKTIVTSKDGQESKVLLSETNGLKNQMCIFFKHDKSSGFICDYNSTYLAKFDLFYG</sequence>
<gene>
    <name evidence="2" type="ORF">MGAL_10B036702</name>
</gene>